<dbReference type="OMA" id="YPAYRHY"/>
<dbReference type="AlphaFoldDB" id="A0A3E2GS70"/>
<evidence type="ECO:0000313" key="2">
    <source>
        <dbReference type="EMBL" id="RFU24005.1"/>
    </source>
</evidence>
<dbReference type="PANTHER" id="PTHR37017:SF13">
    <property type="entry name" value="AB HYDROLASE-1 DOMAIN-CONTAINING PROTEIN"/>
    <property type="match status" value="1"/>
</dbReference>
<accession>A0A3E2GS70</accession>
<dbReference type="SUPFAM" id="SSF53474">
    <property type="entry name" value="alpha/beta-Hydrolases"/>
    <property type="match status" value="1"/>
</dbReference>
<proteinExistence type="predicted"/>
<reference evidence="2 3" key="1">
    <citation type="submission" date="2018-05" db="EMBL/GenBank/DDBJ databases">
        <title>Draft genome sequence of Scytalidium lignicola DSM 105466, a ubiquitous saprotrophic fungus.</title>
        <authorList>
            <person name="Buettner E."/>
            <person name="Gebauer A.M."/>
            <person name="Hofrichter M."/>
            <person name="Liers C."/>
            <person name="Kellner H."/>
        </authorList>
    </citation>
    <scope>NUCLEOTIDE SEQUENCE [LARGE SCALE GENOMIC DNA]</scope>
    <source>
        <strain evidence="2 3">DSM 105466</strain>
    </source>
</reference>
<dbReference type="Proteomes" id="UP000258309">
    <property type="component" value="Unassembled WGS sequence"/>
</dbReference>
<evidence type="ECO:0000259" key="1">
    <source>
        <dbReference type="Pfam" id="PF12697"/>
    </source>
</evidence>
<feature type="non-terminal residue" evidence="2">
    <location>
        <position position="200"/>
    </location>
</feature>
<dbReference type="InterPro" id="IPR000073">
    <property type="entry name" value="AB_hydrolase_1"/>
</dbReference>
<gene>
    <name evidence="2" type="ORF">B7463_g12330</name>
</gene>
<feature type="domain" description="AB hydrolase-1" evidence="1">
    <location>
        <begin position="7"/>
        <end position="190"/>
    </location>
</feature>
<dbReference type="Gene3D" id="3.40.50.1820">
    <property type="entry name" value="alpha/beta hydrolase"/>
    <property type="match status" value="1"/>
</dbReference>
<dbReference type="OrthoDB" id="1263307at2759"/>
<dbReference type="PANTHER" id="PTHR37017">
    <property type="entry name" value="AB HYDROLASE-1 DOMAIN-CONTAINING PROTEIN-RELATED"/>
    <property type="match status" value="1"/>
</dbReference>
<protein>
    <recommendedName>
        <fullName evidence="1">AB hydrolase-1 domain-containing protein</fullName>
    </recommendedName>
</protein>
<dbReference type="Pfam" id="PF12697">
    <property type="entry name" value="Abhydrolase_6"/>
    <property type="match status" value="1"/>
</dbReference>
<dbReference type="STRING" id="5539.A0A3E2GS70"/>
<feature type="non-terminal residue" evidence="2">
    <location>
        <position position="1"/>
    </location>
</feature>
<keyword evidence="3" id="KW-1185">Reference proteome</keyword>
<dbReference type="InterPro" id="IPR029058">
    <property type="entry name" value="AB_hydrolase_fold"/>
</dbReference>
<dbReference type="InterPro" id="IPR052897">
    <property type="entry name" value="Sec-Metab_Biosynth_Hydrolase"/>
</dbReference>
<evidence type="ECO:0000313" key="3">
    <source>
        <dbReference type="Proteomes" id="UP000258309"/>
    </source>
</evidence>
<name>A0A3E2GS70_SCYLI</name>
<comment type="caution">
    <text evidence="2">The sequence shown here is derived from an EMBL/GenBank/DDBJ whole genome shotgun (WGS) entry which is preliminary data.</text>
</comment>
<sequence length="200" mass="21363">TYPQNAVAHIQKTTSELVAQGKEVVLVMHSYGGIPGTESAKGLLKKDRAAEQKAGGIVSLVYIASFLLPQGESLASFLGSMPPWVIFDGDKITAEAASVDNIFYNDLSDSVKEENIKKLIHQAKPSFYTPLSYPAYLDSPTTYLMCEKDNAIPFFAQQAMVGIGGPRVVSHICSSSHSPMLSMPGKVAEVIRGAAGEVVA</sequence>
<organism evidence="2 3">
    <name type="scientific">Scytalidium lignicola</name>
    <name type="common">Hyphomycete</name>
    <dbReference type="NCBI Taxonomy" id="5539"/>
    <lineage>
        <taxon>Eukaryota</taxon>
        <taxon>Fungi</taxon>
        <taxon>Dikarya</taxon>
        <taxon>Ascomycota</taxon>
        <taxon>Pezizomycotina</taxon>
        <taxon>Leotiomycetes</taxon>
        <taxon>Leotiomycetes incertae sedis</taxon>
        <taxon>Scytalidium</taxon>
    </lineage>
</organism>
<dbReference type="EMBL" id="NCSJ02000533">
    <property type="protein sequence ID" value="RFU24005.1"/>
    <property type="molecule type" value="Genomic_DNA"/>
</dbReference>